<dbReference type="AlphaFoldDB" id="A0A427XFQ8"/>
<dbReference type="STRING" id="105984.A0A427XFQ8"/>
<dbReference type="OrthoDB" id="19232at2759"/>
<dbReference type="PANTHER" id="PTHR28189:SF1">
    <property type="entry name" value="GUANINE NUCLEOTIDE-BINDING PROTEIN SUBUNIT GAMMA"/>
    <property type="match status" value="1"/>
</dbReference>
<dbReference type="Pfam" id="PF00631">
    <property type="entry name" value="G-gamma"/>
    <property type="match status" value="1"/>
</dbReference>
<dbReference type="GO" id="GO:0000750">
    <property type="term" value="P:pheromone-dependent signal transduction involved in conjugation with cellular fusion"/>
    <property type="evidence" value="ECO:0007669"/>
    <property type="project" value="InterPro"/>
</dbReference>
<comment type="subcellular location">
    <subcellularLocation>
        <location evidence="1">Membrane</location>
        <topology evidence="1">Peripheral membrane protein</topology>
    </subcellularLocation>
</comment>
<keyword evidence="9" id="KW-0449">Lipoprotein</keyword>
<dbReference type="InterPro" id="IPR036284">
    <property type="entry name" value="GGL_sf"/>
</dbReference>
<evidence type="ECO:0000313" key="13">
    <source>
        <dbReference type="Proteomes" id="UP000279236"/>
    </source>
</evidence>
<dbReference type="EMBL" id="RSCE01000015">
    <property type="protein sequence ID" value="RSH77668.1"/>
    <property type="molecule type" value="Genomic_DNA"/>
</dbReference>
<organism evidence="12 13">
    <name type="scientific">Apiotrichum porosum</name>
    <dbReference type="NCBI Taxonomy" id="105984"/>
    <lineage>
        <taxon>Eukaryota</taxon>
        <taxon>Fungi</taxon>
        <taxon>Dikarya</taxon>
        <taxon>Basidiomycota</taxon>
        <taxon>Agaricomycotina</taxon>
        <taxon>Tremellomycetes</taxon>
        <taxon>Trichosporonales</taxon>
        <taxon>Trichosporonaceae</taxon>
        <taxon>Apiotrichum</taxon>
    </lineage>
</organism>
<keyword evidence="7" id="KW-0564">Palmitate</keyword>
<reference evidence="12 13" key="1">
    <citation type="submission" date="2018-11" db="EMBL/GenBank/DDBJ databases">
        <title>Genome sequence of Apiotrichum porosum DSM 27194.</title>
        <authorList>
            <person name="Aliyu H."/>
            <person name="Gorte O."/>
            <person name="Ochsenreither K."/>
        </authorList>
    </citation>
    <scope>NUCLEOTIDE SEQUENCE [LARGE SCALE GENOMIC DNA]</scope>
    <source>
        <strain evidence="12 13">DSM 27194</strain>
    </source>
</reference>
<evidence type="ECO:0000256" key="6">
    <source>
        <dbReference type="ARBA" id="ARBA00023136"/>
    </source>
</evidence>
<dbReference type="GO" id="GO:0005834">
    <property type="term" value="C:heterotrimeric G-protein complex"/>
    <property type="evidence" value="ECO:0007669"/>
    <property type="project" value="TreeGrafter"/>
</dbReference>
<keyword evidence="6" id="KW-0472">Membrane</keyword>
<dbReference type="RefSeq" id="XP_028472815.1">
    <property type="nucleotide sequence ID" value="XM_028618927.1"/>
</dbReference>
<dbReference type="SMART" id="SM01224">
    <property type="entry name" value="G_gamma"/>
    <property type="match status" value="1"/>
</dbReference>
<evidence type="ECO:0000313" key="12">
    <source>
        <dbReference type="EMBL" id="RSH77668.1"/>
    </source>
</evidence>
<keyword evidence="10" id="KW-0636">Prenylation</keyword>
<dbReference type="FunFam" id="4.10.260.10:FF:000003">
    <property type="entry name" value="G-protein complex gamma subunit Ste18/GpgA"/>
    <property type="match status" value="1"/>
</dbReference>
<dbReference type="Proteomes" id="UP000279236">
    <property type="component" value="Unassembled WGS sequence"/>
</dbReference>
<evidence type="ECO:0000256" key="10">
    <source>
        <dbReference type="ARBA" id="ARBA00023289"/>
    </source>
</evidence>
<comment type="caution">
    <text evidence="12">The sequence shown here is derived from an EMBL/GenBank/DDBJ whole genome shotgun (WGS) entry which is preliminary data.</text>
</comment>
<dbReference type="PANTHER" id="PTHR28189">
    <property type="entry name" value="GUANINE NUCLEOTIDE-BINDING PROTEIN SUBUNIT GAMMA"/>
    <property type="match status" value="1"/>
</dbReference>
<comment type="subunit">
    <text evidence="3">G proteins are composed of 3 units, alpha, beta and gamma.</text>
</comment>
<evidence type="ECO:0000256" key="2">
    <source>
        <dbReference type="ARBA" id="ARBA00007431"/>
    </source>
</evidence>
<keyword evidence="5" id="KW-0488">Methylation</keyword>
<keyword evidence="13" id="KW-1185">Reference proteome</keyword>
<evidence type="ECO:0000259" key="11">
    <source>
        <dbReference type="SMART" id="SM01224"/>
    </source>
</evidence>
<evidence type="ECO:0000256" key="3">
    <source>
        <dbReference type="ARBA" id="ARBA00011581"/>
    </source>
</evidence>
<dbReference type="InterPro" id="IPR015898">
    <property type="entry name" value="G-protein_gamma-like_dom"/>
</dbReference>
<keyword evidence="8" id="KW-0807">Transducer</keyword>
<dbReference type="SUPFAM" id="SSF48670">
    <property type="entry name" value="Transducin (heterotrimeric G protein), gamma chain"/>
    <property type="match status" value="1"/>
</dbReference>
<evidence type="ECO:0000256" key="4">
    <source>
        <dbReference type="ARBA" id="ARBA00016111"/>
    </source>
</evidence>
<gene>
    <name evidence="12" type="ORF">EHS24_003230</name>
</gene>
<dbReference type="GO" id="GO:0031681">
    <property type="term" value="F:G-protein beta-subunit binding"/>
    <property type="evidence" value="ECO:0007669"/>
    <property type="project" value="InterPro"/>
</dbReference>
<feature type="domain" description="G protein gamma" evidence="11">
    <location>
        <begin position="11"/>
        <end position="81"/>
    </location>
</feature>
<evidence type="ECO:0000256" key="5">
    <source>
        <dbReference type="ARBA" id="ARBA00022481"/>
    </source>
</evidence>
<dbReference type="Gene3D" id="4.10.260.10">
    <property type="entry name" value="Transducin (heterotrimeric G protein), gamma chain"/>
    <property type="match status" value="1"/>
</dbReference>
<accession>A0A427XFQ8</accession>
<protein>
    <recommendedName>
        <fullName evidence="4">Guanine nucleotide-binding protein subunit gamma</fullName>
    </recommendedName>
</protein>
<evidence type="ECO:0000256" key="8">
    <source>
        <dbReference type="ARBA" id="ARBA00023224"/>
    </source>
</evidence>
<comment type="similarity">
    <text evidence="2">Belongs to the G protein gamma family.</text>
</comment>
<evidence type="ECO:0000256" key="9">
    <source>
        <dbReference type="ARBA" id="ARBA00023288"/>
    </source>
</evidence>
<sequence length="81" mass="9308">MSRQATRITMSELKLRRLQENNYRLREELVRPRVMVSLASLNLINYCRDTRDPLLPAVWGPLQKGEDPYAPADDAGCCSIM</sequence>
<name>A0A427XFQ8_9TREE</name>
<evidence type="ECO:0000256" key="1">
    <source>
        <dbReference type="ARBA" id="ARBA00004170"/>
    </source>
</evidence>
<dbReference type="InterPro" id="IPR041848">
    <property type="entry name" value="Ste18_fungal"/>
</dbReference>
<evidence type="ECO:0000256" key="7">
    <source>
        <dbReference type="ARBA" id="ARBA00023139"/>
    </source>
</evidence>
<proteinExistence type="inferred from homology"/>
<dbReference type="GO" id="GO:0007186">
    <property type="term" value="P:G protein-coupled receptor signaling pathway"/>
    <property type="evidence" value="ECO:0007669"/>
    <property type="project" value="InterPro"/>
</dbReference>
<dbReference type="GeneID" id="39587773"/>